<evidence type="ECO:0000256" key="2">
    <source>
        <dbReference type="ARBA" id="ARBA00022552"/>
    </source>
</evidence>
<dbReference type="NCBIfam" id="NF009639">
    <property type="entry name" value="PRK13168.1"/>
    <property type="match status" value="1"/>
</dbReference>
<name>A0A3B1AZV1_9ZZZZ</name>
<dbReference type="GO" id="GO:0070475">
    <property type="term" value="P:rRNA base methylation"/>
    <property type="evidence" value="ECO:0007669"/>
    <property type="project" value="TreeGrafter"/>
</dbReference>
<feature type="domain" description="TRAM" evidence="8">
    <location>
        <begin position="7"/>
        <end position="65"/>
    </location>
</feature>
<dbReference type="PROSITE" id="PS51687">
    <property type="entry name" value="SAM_MT_RNA_M5U"/>
    <property type="match status" value="1"/>
</dbReference>
<evidence type="ECO:0000259" key="8">
    <source>
        <dbReference type="PROSITE" id="PS50926"/>
    </source>
</evidence>
<keyword evidence="7" id="KW-0408">Iron</keyword>
<dbReference type="FunFam" id="2.40.50.140:FF:000097">
    <property type="entry name" value="23S rRNA (uracil(1939)-C(5))-methyltransferase RlmD"/>
    <property type="match status" value="1"/>
</dbReference>
<dbReference type="SUPFAM" id="SSF53335">
    <property type="entry name" value="S-adenosyl-L-methionine-dependent methyltransferases"/>
    <property type="match status" value="1"/>
</dbReference>
<evidence type="ECO:0000256" key="1">
    <source>
        <dbReference type="ARBA" id="ARBA00022485"/>
    </source>
</evidence>
<evidence type="ECO:0000256" key="4">
    <source>
        <dbReference type="ARBA" id="ARBA00022679"/>
    </source>
</evidence>
<dbReference type="EC" id="2.1.1.190" evidence="9"/>
<keyword evidence="1" id="KW-0411">Iron-sulfur</keyword>
<dbReference type="PROSITE" id="PS01231">
    <property type="entry name" value="TRMA_2"/>
    <property type="match status" value="1"/>
</dbReference>
<dbReference type="HAMAP" id="MF_01010">
    <property type="entry name" value="23SrRNA_methyltr_RlmD"/>
    <property type="match status" value="1"/>
</dbReference>
<dbReference type="Pfam" id="PF13847">
    <property type="entry name" value="Methyltransf_31"/>
    <property type="match status" value="1"/>
</dbReference>
<accession>A0A3B1AZV1</accession>
<proteinExistence type="inferred from homology"/>
<reference evidence="9" key="1">
    <citation type="submission" date="2018-06" db="EMBL/GenBank/DDBJ databases">
        <authorList>
            <person name="Zhirakovskaya E."/>
        </authorList>
    </citation>
    <scope>NUCLEOTIDE SEQUENCE</scope>
</reference>
<keyword evidence="6" id="KW-0479">Metal-binding</keyword>
<organism evidence="9">
    <name type="scientific">hydrothermal vent metagenome</name>
    <dbReference type="NCBI Taxonomy" id="652676"/>
    <lineage>
        <taxon>unclassified sequences</taxon>
        <taxon>metagenomes</taxon>
        <taxon>ecological metagenomes</taxon>
    </lineage>
</organism>
<dbReference type="GO" id="GO:0003723">
    <property type="term" value="F:RNA binding"/>
    <property type="evidence" value="ECO:0007669"/>
    <property type="project" value="InterPro"/>
</dbReference>
<evidence type="ECO:0000256" key="7">
    <source>
        <dbReference type="ARBA" id="ARBA00023004"/>
    </source>
</evidence>
<dbReference type="InterPro" id="IPR001566">
    <property type="entry name" value="23S_rRNA_MeTrfase_RlmD"/>
</dbReference>
<keyword evidence="2" id="KW-0698">rRNA processing</keyword>
<dbReference type="CDD" id="cd02440">
    <property type="entry name" value="AdoMet_MTases"/>
    <property type="match status" value="1"/>
</dbReference>
<dbReference type="NCBIfam" id="TIGR00479">
    <property type="entry name" value="rumA"/>
    <property type="match status" value="1"/>
</dbReference>
<sequence length="445" mass="49594">MSRRRRKKLPVEPVRATIESLSHDGRGIAHIDGKVTFIARALPGEEIMFRYTSKRGKFDEGDAIEVLQASPQRIEPRCPHFGVCGGCSLQHLSPADQIAAKQERLLENLQHLGKVTPGEVLPPLTATPWGYRRKARLGVKYMRREQVVRVGFREKHSAFLTDAKQCDVLHEVIASRLTAFGELVNRLSVRDKIPQIEVAVGDAHTALVFRHLEPLSEEDEQQLCAFGESHQFGIFVQPKGPKTVRRLWPETDSDFKLHYELPAYDVDIQFQPTDFTQVNAELNRAMIDQTMALLDVQKEDRVLDLFCGLGNFSLPLARKAGAVVGVEGEASLVERARENAQDNGITNVEFYAADLNGDLAAEPWYGEGFNKLLLDPPRSGAPVVVENPPQPLPQRIVYVSCDPATLARDAGVLVNQHGYTLVSAGVMDMFPHTAHVESIALFEKR</sequence>
<dbReference type="AlphaFoldDB" id="A0A3B1AZV1"/>
<dbReference type="Pfam" id="PF01938">
    <property type="entry name" value="TRAM"/>
    <property type="match status" value="1"/>
</dbReference>
<evidence type="ECO:0000256" key="5">
    <source>
        <dbReference type="ARBA" id="ARBA00022691"/>
    </source>
</evidence>
<dbReference type="InterPro" id="IPR030390">
    <property type="entry name" value="MeTrfase_TrmA_AS"/>
</dbReference>
<dbReference type="SUPFAM" id="SSF50249">
    <property type="entry name" value="Nucleic acid-binding proteins"/>
    <property type="match status" value="1"/>
</dbReference>
<dbReference type="InterPro" id="IPR002792">
    <property type="entry name" value="TRAM_dom"/>
</dbReference>
<keyword evidence="5" id="KW-0949">S-adenosyl-L-methionine</keyword>
<dbReference type="Gene3D" id="2.40.50.140">
    <property type="entry name" value="Nucleic acid-binding proteins"/>
    <property type="match status" value="1"/>
</dbReference>
<evidence type="ECO:0000256" key="6">
    <source>
        <dbReference type="ARBA" id="ARBA00022723"/>
    </source>
</evidence>
<keyword evidence="4 9" id="KW-0808">Transferase</keyword>
<dbReference type="GO" id="GO:0051539">
    <property type="term" value="F:4 iron, 4 sulfur cluster binding"/>
    <property type="evidence" value="ECO:0007669"/>
    <property type="project" value="UniProtKB-KW"/>
</dbReference>
<keyword evidence="1" id="KW-0004">4Fe-4S</keyword>
<dbReference type="PROSITE" id="PS50926">
    <property type="entry name" value="TRAM"/>
    <property type="match status" value="1"/>
</dbReference>
<dbReference type="GO" id="GO:0070041">
    <property type="term" value="F:rRNA (uridine-C5-)-methyltransferase activity"/>
    <property type="evidence" value="ECO:0007669"/>
    <property type="project" value="TreeGrafter"/>
</dbReference>
<dbReference type="InterPro" id="IPR012340">
    <property type="entry name" value="NA-bd_OB-fold"/>
</dbReference>
<dbReference type="Gene3D" id="3.40.50.150">
    <property type="entry name" value="Vaccinia Virus protein VP39"/>
    <property type="match status" value="1"/>
</dbReference>
<dbReference type="PANTHER" id="PTHR11061:SF49">
    <property type="entry name" value="23S RRNA (URACIL(1939)-C(5))-METHYLTRANSFERASE RLMD"/>
    <property type="match status" value="1"/>
</dbReference>
<protein>
    <submittedName>
        <fullName evidence="9">23S rRNA (Uracil(1939)-C(5))-methyltransferase</fullName>
        <ecNumber evidence="9">2.1.1.190</ecNumber>
    </submittedName>
</protein>
<gene>
    <name evidence="9" type="ORF">MNBD_GAMMA19-2120</name>
</gene>
<dbReference type="InterPro" id="IPR030391">
    <property type="entry name" value="MeTrfase_TrmA_CS"/>
</dbReference>
<dbReference type="FunFam" id="3.40.50.150:FF:000009">
    <property type="entry name" value="23S rRNA (Uracil(1939)-C(5))-methyltransferase RlmD"/>
    <property type="match status" value="1"/>
</dbReference>
<dbReference type="InterPro" id="IPR025714">
    <property type="entry name" value="Methyltranfer_dom"/>
</dbReference>
<dbReference type="InterPro" id="IPR010280">
    <property type="entry name" value="U5_MeTrfase_fam"/>
</dbReference>
<dbReference type="EMBL" id="UOFV01000522">
    <property type="protein sequence ID" value="VAX05233.1"/>
    <property type="molecule type" value="Genomic_DNA"/>
</dbReference>
<dbReference type="InterPro" id="IPR029063">
    <property type="entry name" value="SAM-dependent_MTases_sf"/>
</dbReference>
<dbReference type="Gene3D" id="2.40.50.1070">
    <property type="match status" value="1"/>
</dbReference>
<dbReference type="PANTHER" id="PTHR11061">
    <property type="entry name" value="RNA M5U METHYLTRANSFERASE"/>
    <property type="match status" value="1"/>
</dbReference>
<dbReference type="PROSITE" id="PS01230">
    <property type="entry name" value="TRMA_1"/>
    <property type="match status" value="1"/>
</dbReference>
<evidence type="ECO:0000313" key="9">
    <source>
        <dbReference type="EMBL" id="VAX05233.1"/>
    </source>
</evidence>
<dbReference type="GO" id="GO:0046872">
    <property type="term" value="F:metal ion binding"/>
    <property type="evidence" value="ECO:0007669"/>
    <property type="project" value="UniProtKB-KW"/>
</dbReference>
<keyword evidence="3 9" id="KW-0489">Methyltransferase</keyword>
<evidence type="ECO:0000256" key="3">
    <source>
        <dbReference type="ARBA" id="ARBA00022603"/>
    </source>
</evidence>